<dbReference type="SUPFAM" id="SSF75005">
    <property type="entry name" value="Arabinanase/levansucrase/invertase"/>
    <property type="match status" value="2"/>
</dbReference>
<dbReference type="PANTHER" id="PTHR43301">
    <property type="entry name" value="ARABINAN ENDO-1,5-ALPHA-L-ARABINOSIDASE"/>
    <property type="match status" value="1"/>
</dbReference>
<protein>
    <recommendedName>
        <fullName evidence="4">Glycosyl hydrolases family 43</fullName>
    </recommendedName>
</protein>
<dbReference type="AlphaFoldDB" id="A0A1I7LFH0"/>
<feature type="signal peptide" evidence="1">
    <location>
        <begin position="1"/>
        <end position="25"/>
    </location>
</feature>
<dbReference type="InterPro" id="IPR023296">
    <property type="entry name" value="Glyco_hydro_beta-prop_sf"/>
</dbReference>
<feature type="chain" id="PRO_5011619528" description="Glycosyl hydrolases family 43" evidence="1">
    <location>
        <begin position="26"/>
        <end position="339"/>
    </location>
</feature>
<dbReference type="EMBL" id="FPBO01000028">
    <property type="protein sequence ID" value="SFV08427.1"/>
    <property type="molecule type" value="Genomic_DNA"/>
</dbReference>
<sequence>MLLDAKKRVLLTFMAAVMATLPAKAEPAPHTGYLLVHFTSEVADGEQIYFSTSTDGLHWRDLNDSRPVLVSDIGEKGVRDPAIVRSANGDKFYILATDLRIESGKGWDAAVHRGSTSLIIFESTDLLNWSAPRKVDIAGGIPGAGCAWAPEAIYDDSTGEYIVYWATTSPLNGIDKARIYYSTTRDFVSFTPARLYIDRPGKADIIDTQIVKMDDSAGGYKYYRASGDGQITLEGSQKILGEWTTIGDLRSVGLTGKQVEGPILYKFNGTDQWALWVDQYAAGKGYLSLVSSDLSRAENFRILSPAEYSMGKSKKRHGSILSVSAREYQALQSKWGPSR</sequence>
<keyword evidence="3" id="KW-1185">Reference proteome</keyword>
<evidence type="ECO:0000313" key="3">
    <source>
        <dbReference type="Proteomes" id="UP000199391"/>
    </source>
</evidence>
<evidence type="ECO:0000256" key="1">
    <source>
        <dbReference type="SAM" id="SignalP"/>
    </source>
</evidence>
<dbReference type="OrthoDB" id="9758923at2"/>
<evidence type="ECO:0008006" key="4">
    <source>
        <dbReference type="Google" id="ProtNLM"/>
    </source>
</evidence>
<proteinExistence type="predicted"/>
<dbReference type="STRING" id="1035707.SAMN05216552_102865"/>
<dbReference type="PANTHER" id="PTHR43301:SF3">
    <property type="entry name" value="ARABINAN ENDO-1,5-ALPHA-L-ARABINOSIDASE A-RELATED"/>
    <property type="match status" value="1"/>
</dbReference>
<dbReference type="CDD" id="cd08983">
    <property type="entry name" value="GH43_Bt3655-like"/>
    <property type="match status" value="1"/>
</dbReference>
<reference evidence="3" key="1">
    <citation type="submission" date="2016-10" db="EMBL/GenBank/DDBJ databases">
        <authorList>
            <person name="Varghese N."/>
            <person name="Submissions S."/>
        </authorList>
    </citation>
    <scope>NUCLEOTIDE SEQUENCE [LARGE SCALE GENOMIC DNA]</scope>
    <source>
        <strain evidence="3">CGMCC 1.11014</strain>
    </source>
</reference>
<dbReference type="InterPro" id="IPR050727">
    <property type="entry name" value="GH43_arabinanases"/>
</dbReference>
<keyword evidence="1" id="KW-0732">Signal</keyword>
<dbReference type="Gene3D" id="2.115.10.20">
    <property type="entry name" value="Glycosyl hydrolase domain, family 43"/>
    <property type="match status" value="1"/>
</dbReference>
<evidence type="ECO:0000313" key="2">
    <source>
        <dbReference type="EMBL" id="SFV08427.1"/>
    </source>
</evidence>
<gene>
    <name evidence="2" type="ORF">SAMN05216552_102865</name>
</gene>
<name>A0A1I7LFH0_9BURK</name>
<accession>A0A1I7LFH0</accession>
<dbReference type="RefSeq" id="WP_093558219.1">
    <property type="nucleotide sequence ID" value="NZ_FPBO01000028.1"/>
</dbReference>
<organism evidence="2 3">
    <name type="scientific">Pseudoduganella namucuonensis</name>
    <dbReference type="NCBI Taxonomy" id="1035707"/>
    <lineage>
        <taxon>Bacteria</taxon>
        <taxon>Pseudomonadati</taxon>
        <taxon>Pseudomonadota</taxon>
        <taxon>Betaproteobacteria</taxon>
        <taxon>Burkholderiales</taxon>
        <taxon>Oxalobacteraceae</taxon>
        <taxon>Telluria group</taxon>
        <taxon>Pseudoduganella</taxon>
    </lineage>
</organism>
<dbReference type="Proteomes" id="UP000199391">
    <property type="component" value="Unassembled WGS sequence"/>
</dbReference>